<dbReference type="GO" id="GO:0032469">
    <property type="term" value="P:endoplasmic reticulum calcium ion homeostasis"/>
    <property type="evidence" value="ECO:0007669"/>
    <property type="project" value="InterPro"/>
</dbReference>
<name>A0A1Y2HHL9_9FUNG</name>
<dbReference type="AlphaFoldDB" id="A0A1Y2HHL9"/>
<organism evidence="15 16">
    <name type="scientific">Catenaria anguillulae PL171</name>
    <dbReference type="NCBI Taxonomy" id="765915"/>
    <lineage>
        <taxon>Eukaryota</taxon>
        <taxon>Fungi</taxon>
        <taxon>Fungi incertae sedis</taxon>
        <taxon>Blastocladiomycota</taxon>
        <taxon>Blastocladiomycetes</taxon>
        <taxon>Blastocladiales</taxon>
        <taxon>Catenariaceae</taxon>
        <taxon>Catenaria</taxon>
    </lineage>
</organism>
<dbReference type="STRING" id="765915.A0A1Y2HHL9"/>
<dbReference type="SMART" id="SM01415">
    <property type="entry name" value="DUF106"/>
    <property type="match status" value="1"/>
</dbReference>
<evidence type="ECO:0000256" key="2">
    <source>
        <dbReference type="ARBA" id="ARBA00006537"/>
    </source>
</evidence>
<keyword evidence="3" id="KW-0813">Transport</keyword>
<feature type="transmembrane region" description="Helical" evidence="14">
    <location>
        <begin position="6"/>
        <end position="28"/>
    </location>
</feature>
<dbReference type="InterPro" id="IPR008559">
    <property type="entry name" value="TMCO1"/>
</dbReference>
<evidence type="ECO:0000256" key="4">
    <source>
        <dbReference type="ARBA" id="ARBA00022568"/>
    </source>
</evidence>
<keyword evidence="12 14" id="KW-0472">Membrane</keyword>
<evidence type="ECO:0000313" key="15">
    <source>
        <dbReference type="EMBL" id="ORZ34087.1"/>
    </source>
</evidence>
<evidence type="ECO:0000256" key="5">
    <source>
        <dbReference type="ARBA" id="ARBA00022673"/>
    </source>
</evidence>
<comment type="subcellular location">
    <subcellularLocation>
        <location evidence="1">Endoplasmic reticulum membrane</location>
        <topology evidence="1">Multi-pass membrane protein</topology>
    </subcellularLocation>
</comment>
<evidence type="ECO:0000256" key="7">
    <source>
        <dbReference type="ARBA" id="ARBA00022824"/>
    </source>
</evidence>
<evidence type="ECO:0000256" key="10">
    <source>
        <dbReference type="ARBA" id="ARBA00023054"/>
    </source>
</evidence>
<keyword evidence="5" id="KW-0107">Calcium channel</keyword>
<keyword evidence="11" id="KW-0406">Ion transport</keyword>
<keyword evidence="4" id="KW-0109">Calcium transport</keyword>
<accession>A0A1Y2HHL9</accession>
<evidence type="ECO:0000256" key="14">
    <source>
        <dbReference type="SAM" id="Phobius"/>
    </source>
</evidence>
<evidence type="ECO:0000256" key="6">
    <source>
        <dbReference type="ARBA" id="ARBA00022692"/>
    </source>
</evidence>
<dbReference type="InterPro" id="IPR002809">
    <property type="entry name" value="EMC3/TMCO1"/>
</dbReference>
<keyword evidence="9 14" id="KW-1133">Transmembrane helix</keyword>
<evidence type="ECO:0000256" key="11">
    <source>
        <dbReference type="ARBA" id="ARBA00023065"/>
    </source>
</evidence>
<keyword evidence="10" id="KW-0175">Coiled coil</keyword>
<dbReference type="EMBL" id="MCFL01000031">
    <property type="protein sequence ID" value="ORZ34087.1"/>
    <property type="molecule type" value="Genomic_DNA"/>
</dbReference>
<comment type="caution">
    <text evidence="15">The sequence shown here is derived from an EMBL/GenBank/DDBJ whole genome shotgun (WGS) entry which is preliminary data.</text>
</comment>
<evidence type="ECO:0000256" key="9">
    <source>
        <dbReference type="ARBA" id="ARBA00022989"/>
    </source>
</evidence>
<evidence type="ECO:0000256" key="13">
    <source>
        <dbReference type="ARBA" id="ARBA00023303"/>
    </source>
</evidence>
<evidence type="ECO:0000313" key="16">
    <source>
        <dbReference type="Proteomes" id="UP000193411"/>
    </source>
</evidence>
<evidence type="ECO:0000256" key="3">
    <source>
        <dbReference type="ARBA" id="ARBA00022448"/>
    </source>
</evidence>
<keyword evidence="7" id="KW-0256">Endoplasmic reticulum</keyword>
<evidence type="ECO:0000256" key="8">
    <source>
        <dbReference type="ARBA" id="ARBA00022837"/>
    </source>
</evidence>
<keyword evidence="8" id="KW-0106">Calcium</keyword>
<keyword evidence="16" id="KW-1185">Reference proteome</keyword>
<dbReference type="PANTHER" id="PTHR20917">
    <property type="entry name" value="PNAS-RELATED"/>
    <property type="match status" value="1"/>
</dbReference>
<protein>
    <submittedName>
        <fullName evidence="15">Integral membrane protein DUF106-domain-containing protein</fullName>
    </submittedName>
</protein>
<dbReference type="OrthoDB" id="342726at2759"/>
<keyword evidence="13" id="KW-0407">Ion channel</keyword>
<evidence type="ECO:0000256" key="1">
    <source>
        <dbReference type="ARBA" id="ARBA00004477"/>
    </source>
</evidence>
<proteinExistence type="inferred from homology"/>
<dbReference type="Pfam" id="PF01956">
    <property type="entry name" value="EMC3_TMCO1"/>
    <property type="match status" value="1"/>
</dbReference>
<comment type="similarity">
    <text evidence="2">Belongs to the TMCO1 family.</text>
</comment>
<keyword evidence="6 14" id="KW-0812">Transmembrane</keyword>
<reference evidence="15 16" key="1">
    <citation type="submission" date="2016-07" db="EMBL/GenBank/DDBJ databases">
        <title>Pervasive Adenine N6-methylation of Active Genes in Fungi.</title>
        <authorList>
            <consortium name="DOE Joint Genome Institute"/>
            <person name="Mondo S.J."/>
            <person name="Dannebaum R.O."/>
            <person name="Kuo R.C."/>
            <person name="Labutti K."/>
            <person name="Haridas S."/>
            <person name="Kuo A."/>
            <person name="Salamov A."/>
            <person name="Ahrendt S.R."/>
            <person name="Lipzen A."/>
            <person name="Sullivan W."/>
            <person name="Andreopoulos W.B."/>
            <person name="Clum A."/>
            <person name="Lindquist E."/>
            <person name="Daum C."/>
            <person name="Ramamoorthy G.K."/>
            <person name="Gryganskyi A."/>
            <person name="Culley D."/>
            <person name="Magnuson J.K."/>
            <person name="James T.Y."/>
            <person name="O'Malley M.A."/>
            <person name="Stajich J.E."/>
            <person name="Spatafora J.W."/>
            <person name="Visel A."/>
            <person name="Grigoriev I.V."/>
        </authorList>
    </citation>
    <scope>NUCLEOTIDE SEQUENCE [LARGE SCALE GENOMIC DNA]</scope>
    <source>
        <strain evidence="15 16">PL171</strain>
    </source>
</reference>
<dbReference type="Proteomes" id="UP000193411">
    <property type="component" value="Unassembled WGS sequence"/>
</dbReference>
<dbReference type="PANTHER" id="PTHR20917:SF0">
    <property type="entry name" value="CALCIUM LOAD-ACTIVATED CALCIUM CHANNEL"/>
    <property type="match status" value="1"/>
</dbReference>
<dbReference type="GO" id="GO:0005262">
    <property type="term" value="F:calcium channel activity"/>
    <property type="evidence" value="ECO:0007669"/>
    <property type="project" value="UniProtKB-KW"/>
</dbReference>
<gene>
    <name evidence="15" type="ORF">BCR44DRAFT_47873</name>
</gene>
<evidence type="ECO:0000256" key="12">
    <source>
        <dbReference type="ARBA" id="ARBA00023136"/>
    </source>
</evidence>
<sequence>MSVILILQVLLYTVVVGLLGEGSTWYLVHRNDKFKEVKEQAARTTAQLDALKVSKKADKKTTQRQIQLMDKQLTQMRASVSGLQLRGTIVTAVITLIAFSQLSTLFGGQVIARLPFEPISFLKPMAHRGLPEAADPRECGALFIYIMGNMVFRHFATIAFPKEVVKGPSIWDQAMKMAEKMVD</sequence>
<dbReference type="GO" id="GO:0005789">
    <property type="term" value="C:endoplasmic reticulum membrane"/>
    <property type="evidence" value="ECO:0007669"/>
    <property type="project" value="UniProtKB-SubCell"/>
</dbReference>